<gene>
    <name evidence="1" type="ORF">CITCOLO1_LOCUS5473</name>
</gene>
<sequence>VAPAPAFRCCRRLLVAARSSAAAADRRNRRSTSDLCQTLSLYTDLYQTSLLVFAVTAAAPSEAVVRLGGTAEASLSVSWADRDRAK</sequence>
<organism evidence="1 2">
    <name type="scientific">Citrullus colocynthis</name>
    <name type="common">colocynth</name>
    <dbReference type="NCBI Taxonomy" id="252529"/>
    <lineage>
        <taxon>Eukaryota</taxon>
        <taxon>Viridiplantae</taxon>
        <taxon>Streptophyta</taxon>
        <taxon>Embryophyta</taxon>
        <taxon>Tracheophyta</taxon>
        <taxon>Spermatophyta</taxon>
        <taxon>Magnoliopsida</taxon>
        <taxon>eudicotyledons</taxon>
        <taxon>Gunneridae</taxon>
        <taxon>Pentapetalae</taxon>
        <taxon>rosids</taxon>
        <taxon>fabids</taxon>
        <taxon>Cucurbitales</taxon>
        <taxon>Cucurbitaceae</taxon>
        <taxon>Benincaseae</taxon>
        <taxon>Citrullus</taxon>
    </lineage>
</organism>
<dbReference type="Proteomes" id="UP001642487">
    <property type="component" value="Chromosome 11"/>
</dbReference>
<name>A0ABP0XZZ2_9ROSI</name>
<accession>A0ABP0XZZ2</accession>
<reference evidence="1 2" key="1">
    <citation type="submission" date="2024-03" db="EMBL/GenBank/DDBJ databases">
        <authorList>
            <person name="Gkanogiannis A."/>
            <person name="Becerra Lopez-Lavalle L."/>
        </authorList>
    </citation>
    <scope>NUCLEOTIDE SEQUENCE [LARGE SCALE GENOMIC DNA]</scope>
</reference>
<feature type="non-terminal residue" evidence="1">
    <location>
        <position position="1"/>
    </location>
</feature>
<evidence type="ECO:0000313" key="2">
    <source>
        <dbReference type="Proteomes" id="UP001642487"/>
    </source>
</evidence>
<keyword evidence="2" id="KW-1185">Reference proteome</keyword>
<protein>
    <submittedName>
        <fullName evidence="1">Uncharacterized protein</fullName>
    </submittedName>
</protein>
<proteinExistence type="predicted"/>
<dbReference type="EMBL" id="OZ021745">
    <property type="protein sequence ID" value="CAK9313739.1"/>
    <property type="molecule type" value="Genomic_DNA"/>
</dbReference>
<evidence type="ECO:0000313" key="1">
    <source>
        <dbReference type="EMBL" id="CAK9313739.1"/>
    </source>
</evidence>